<feature type="region of interest" description="Disordered" evidence="1">
    <location>
        <begin position="74"/>
        <end position="98"/>
    </location>
</feature>
<name>A0A7S8IZL8_9BACT</name>
<gene>
    <name evidence="2" type="ORF">Nkreftii_002187</name>
</gene>
<protein>
    <submittedName>
        <fullName evidence="2">Uncharacterized protein</fullName>
    </submittedName>
</protein>
<sequence>MPSQDISRDMKNMKIAGCDVQLLFVNSDGDWTVVGTLASGIAENKKQETITSGPWATRDLAEQKALEQITLLLGHNEDRSTSRVHNPGESTTDEQSVE</sequence>
<organism evidence="2 3">
    <name type="scientific">Candidatus Nitrospira kreftii</name>
    <dbReference type="NCBI Taxonomy" id="2652173"/>
    <lineage>
        <taxon>Bacteria</taxon>
        <taxon>Pseudomonadati</taxon>
        <taxon>Nitrospirota</taxon>
        <taxon>Nitrospiria</taxon>
        <taxon>Nitrospirales</taxon>
        <taxon>Nitrospiraceae</taxon>
        <taxon>Nitrospira</taxon>
    </lineage>
</organism>
<dbReference type="Proteomes" id="UP000593737">
    <property type="component" value="Chromosome"/>
</dbReference>
<dbReference type="KEGG" id="nkf:Nkreftii_002187"/>
<dbReference type="EMBL" id="CP047423">
    <property type="protein sequence ID" value="QPD04413.1"/>
    <property type="molecule type" value="Genomic_DNA"/>
</dbReference>
<dbReference type="AlphaFoldDB" id="A0A7S8IZL8"/>
<proteinExistence type="predicted"/>
<evidence type="ECO:0000313" key="3">
    <source>
        <dbReference type="Proteomes" id="UP000593737"/>
    </source>
</evidence>
<evidence type="ECO:0000256" key="1">
    <source>
        <dbReference type="SAM" id="MobiDB-lite"/>
    </source>
</evidence>
<evidence type="ECO:0000313" key="2">
    <source>
        <dbReference type="EMBL" id="QPD04413.1"/>
    </source>
</evidence>
<accession>A0A7S8IZL8</accession>
<reference evidence="2 3" key="1">
    <citation type="journal article" date="2020" name="ISME J.">
        <title>Enrichment and physiological characterization of a novel comammox Nitrospira indicates ammonium inhibition of complete nitrification.</title>
        <authorList>
            <person name="Sakoula D."/>
            <person name="Koch H."/>
            <person name="Frank J."/>
            <person name="Jetten M.S.M."/>
            <person name="van Kessel M.A.H.J."/>
            <person name="Lucker S."/>
        </authorList>
    </citation>
    <scope>NUCLEOTIDE SEQUENCE [LARGE SCALE GENOMIC DNA]</scope>
    <source>
        <strain evidence="2">Comreactor17</strain>
    </source>
</reference>